<dbReference type="SMART" id="SM00960">
    <property type="entry name" value="Robl_LC7"/>
    <property type="match status" value="1"/>
</dbReference>
<dbReference type="GO" id="GO:0005737">
    <property type="term" value="C:cytoplasm"/>
    <property type="evidence" value="ECO:0007669"/>
    <property type="project" value="UniProtKB-ARBA"/>
</dbReference>
<protein>
    <recommendedName>
        <fullName evidence="2">Ragulator complex protein LAMTOR2 homolog</fullName>
    </recommendedName>
</protein>
<dbReference type="PANTHER" id="PTHR13323">
    <property type="entry name" value="LATE ENDOSOMAL/LYSOSOMAL MP1 INTERACTING PROTEIN"/>
    <property type="match status" value="1"/>
</dbReference>
<comment type="similarity">
    <text evidence="1">Belongs to the GAMAD family.</text>
</comment>
<feature type="domain" description="Roadblock/LAMTOR2" evidence="3">
    <location>
        <begin position="12"/>
        <end position="100"/>
    </location>
</feature>
<name>A0AAV5S9U8_9BILA</name>
<organism evidence="4 5">
    <name type="scientific">Pristionchus entomophagus</name>
    <dbReference type="NCBI Taxonomy" id="358040"/>
    <lineage>
        <taxon>Eukaryota</taxon>
        <taxon>Metazoa</taxon>
        <taxon>Ecdysozoa</taxon>
        <taxon>Nematoda</taxon>
        <taxon>Chromadorea</taxon>
        <taxon>Rhabditida</taxon>
        <taxon>Rhabditina</taxon>
        <taxon>Diplogasteromorpha</taxon>
        <taxon>Diplogasteroidea</taxon>
        <taxon>Neodiplogasteridae</taxon>
        <taxon>Pristionchus</taxon>
    </lineage>
</organism>
<dbReference type="Proteomes" id="UP001432027">
    <property type="component" value="Unassembled WGS sequence"/>
</dbReference>
<evidence type="ECO:0000256" key="1">
    <source>
        <dbReference type="ARBA" id="ARBA00007191"/>
    </source>
</evidence>
<comment type="caution">
    <text evidence="4">The sequence shown here is derived from an EMBL/GenBank/DDBJ whole genome shotgun (WGS) entry which is preliminary data.</text>
</comment>
<keyword evidence="5" id="KW-1185">Reference proteome</keyword>
<dbReference type="Gene3D" id="3.30.450.30">
    <property type="entry name" value="Dynein light chain 2a, cytoplasmic"/>
    <property type="match status" value="1"/>
</dbReference>
<dbReference type="InterPro" id="IPR037587">
    <property type="entry name" value="LAMTOR2-like"/>
</dbReference>
<dbReference type="EMBL" id="BTSX01000001">
    <property type="protein sequence ID" value="GMS79414.1"/>
    <property type="molecule type" value="Genomic_DNA"/>
</dbReference>
<dbReference type="AlphaFoldDB" id="A0AAV5S9U8"/>
<dbReference type="InterPro" id="IPR004942">
    <property type="entry name" value="Roadblock/LAMTOR2_dom"/>
</dbReference>
<gene>
    <name evidence="4" type="ORF">PENTCL1PPCAC_1589</name>
</gene>
<dbReference type="GO" id="GO:0060090">
    <property type="term" value="F:molecular adaptor activity"/>
    <property type="evidence" value="ECO:0007669"/>
    <property type="project" value="InterPro"/>
</dbReference>
<feature type="non-terminal residue" evidence="4">
    <location>
        <position position="1"/>
    </location>
</feature>
<dbReference type="Pfam" id="PF03259">
    <property type="entry name" value="Robl_LC7"/>
    <property type="match status" value="1"/>
</dbReference>
<dbReference type="FunFam" id="3.30.450.30:FF:000004">
    <property type="entry name" value="ragulator complex protein LAMTOR2"/>
    <property type="match status" value="1"/>
</dbReference>
<dbReference type="GO" id="GO:0005085">
    <property type="term" value="F:guanyl-nucleotide exchange factor activity"/>
    <property type="evidence" value="ECO:0007669"/>
    <property type="project" value="InterPro"/>
</dbReference>
<evidence type="ECO:0000313" key="5">
    <source>
        <dbReference type="Proteomes" id="UP001432027"/>
    </source>
</evidence>
<reference evidence="4" key="1">
    <citation type="submission" date="2023-10" db="EMBL/GenBank/DDBJ databases">
        <title>Genome assembly of Pristionchus species.</title>
        <authorList>
            <person name="Yoshida K."/>
            <person name="Sommer R.J."/>
        </authorList>
    </citation>
    <scope>NUCLEOTIDE SEQUENCE</scope>
    <source>
        <strain evidence="4">RS0144</strain>
    </source>
</reference>
<accession>A0AAV5S9U8</accession>
<evidence type="ECO:0000313" key="4">
    <source>
        <dbReference type="EMBL" id="GMS79414.1"/>
    </source>
</evidence>
<evidence type="ECO:0000259" key="3">
    <source>
        <dbReference type="SMART" id="SM00960"/>
    </source>
</evidence>
<sequence>SSSTEMLRHRTLIEVLGQVNSADVTGAMLFNREGVLLAYNGYGEGNAANVSAALISSIWDAFDRKGVAGGSQDLKEVIIMCEDGVLGATKVAGMLLALKATASVQPGILRAKMHKLSSFLDEPLTQISKNI</sequence>
<proteinExistence type="inferred from homology"/>
<evidence type="ECO:0000256" key="2">
    <source>
        <dbReference type="ARBA" id="ARBA00072715"/>
    </source>
</evidence>
<dbReference type="SUPFAM" id="SSF103196">
    <property type="entry name" value="Roadblock/LC7 domain"/>
    <property type="match status" value="1"/>
</dbReference>
<dbReference type="GO" id="GO:0032008">
    <property type="term" value="P:positive regulation of TOR signaling"/>
    <property type="evidence" value="ECO:0007669"/>
    <property type="project" value="InterPro"/>
</dbReference>